<dbReference type="SUPFAM" id="SSF53474">
    <property type="entry name" value="alpha/beta-Hydrolases"/>
    <property type="match status" value="1"/>
</dbReference>
<keyword evidence="2" id="KW-0378">Hydrolase</keyword>
<evidence type="ECO:0000313" key="2">
    <source>
        <dbReference type="EMBL" id="GGF47262.1"/>
    </source>
</evidence>
<name>A0A917F3Q2_9MICO</name>
<organism evidence="2 3">
    <name type="scientific">Ornithinimicrobium tianjinense</name>
    <dbReference type="NCBI Taxonomy" id="1195761"/>
    <lineage>
        <taxon>Bacteria</taxon>
        <taxon>Bacillati</taxon>
        <taxon>Actinomycetota</taxon>
        <taxon>Actinomycetes</taxon>
        <taxon>Micrococcales</taxon>
        <taxon>Ornithinimicrobiaceae</taxon>
        <taxon>Ornithinimicrobium</taxon>
    </lineage>
</organism>
<dbReference type="InterPro" id="IPR000073">
    <property type="entry name" value="AB_hydrolase_1"/>
</dbReference>
<reference evidence="2" key="2">
    <citation type="submission" date="2020-09" db="EMBL/GenBank/DDBJ databases">
        <authorList>
            <person name="Sun Q."/>
            <person name="Zhou Y."/>
        </authorList>
    </citation>
    <scope>NUCLEOTIDE SEQUENCE</scope>
    <source>
        <strain evidence="2">CGMCC 1.12160</strain>
    </source>
</reference>
<dbReference type="GO" id="GO:0016787">
    <property type="term" value="F:hydrolase activity"/>
    <property type="evidence" value="ECO:0007669"/>
    <property type="project" value="UniProtKB-KW"/>
</dbReference>
<evidence type="ECO:0000259" key="1">
    <source>
        <dbReference type="Pfam" id="PF00561"/>
    </source>
</evidence>
<sequence>MSTLFLHGLGAVGEVWRGAGFSPDLPGHGSAGWDAPYSFEKHARHVLALLPDESVDVVGHSMGGVVALTLAGLVPQRVRSVVALGVKVAWTPEELDFAQALPQRPPKVFASRAEAAERFLKVSGLAGLVPAEDAVVDAGIVDRGDGWSLAQDPRTFGVGAFDMRALVGDAGCPVVLARGEHDGMVTHAQLADLQDDAVSLAALGHNAHVEDLGAILALIPR</sequence>
<comment type="caution">
    <text evidence="2">The sequence shown here is derived from an EMBL/GenBank/DDBJ whole genome shotgun (WGS) entry which is preliminary data.</text>
</comment>
<proteinExistence type="predicted"/>
<accession>A0A917F3Q2</accession>
<gene>
    <name evidence="2" type="ORF">GCM10011366_13800</name>
</gene>
<keyword evidence="3" id="KW-1185">Reference proteome</keyword>
<protein>
    <submittedName>
        <fullName evidence="2">Alpha/beta hydrolase</fullName>
    </submittedName>
</protein>
<dbReference type="PANTHER" id="PTHR43798">
    <property type="entry name" value="MONOACYLGLYCEROL LIPASE"/>
    <property type="match status" value="1"/>
</dbReference>
<dbReference type="Gene3D" id="3.40.50.1820">
    <property type="entry name" value="alpha/beta hydrolase"/>
    <property type="match status" value="1"/>
</dbReference>
<dbReference type="EMBL" id="BMEM01000001">
    <property type="protein sequence ID" value="GGF47262.1"/>
    <property type="molecule type" value="Genomic_DNA"/>
</dbReference>
<dbReference type="AlphaFoldDB" id="A0A917F3Q2"/>
<feature type="domain" description="AB hydrolase-1" evidence="1">
    <location>
        <begin position="4"/>
        <end position="118"/>
    </location>
</feature>
<dbReference type="InterPro" id="IPR029058">
    <property type="entry name" value="AB_hydrolase_fold"/>
</dbReference>
<reference evidence="2" key="1">
    <citation type="journal article" date="2014" name="Int. J. Syst. Evol. Microbiol.">
        <title>Complete genome sequence of Corynebacterium casei LMG S-19264T (=DSM 44701T), isolated from a smear-ripened cheese.</title>
        <authorList>
            <consortium name="US DOE Joint Genome Institute (JGI-PGF)"/>
            <person name="Walter F."/>
            <person name="Albersmeier A."/>
            <person name="Kalinowski J."/>
            <person name="Ruckert C."/>
        </authorList>
    </citation>
    <scope>NUCLEOTIDE SEQUENCE</scope>
    <source>
        <strain evidence="2">CGMCC 1.12160</strain>
    </source>
</reference>
<dbReference type="Pfam" id="PF00561">
    <property type="entry name" value="Abhydrolase_1"/>
    <property type="match status" value="1"/>
</dbReference>
<dbReference type="Proteomes" id="UP000605670">
    <property type="component" value="Unassembled WGS sequence"/>
</dbReference>
<dbReference type="InterPro" id="IPR050266">
    <property type="entry name" value="AB_hydrolase_sf"/>
</dbReference>
<evidence type="ECO:0000313" key="3">
    <source>
        <dbReference type="Proteomes" id="UP000605670"/>
    </source>
</evidence>